<dbReference type="AlphaFoldDB" id="A0A151K1A0"/>
<dbReference type="Proteomes" id="UP000078541">
    <property type="component" value="Unassembled WGS sequence"/>
</dbReference>
<accession>A0A151K1A0</accession>
<sequence>MTVLNFAGIEFPITFKDISKFERLNAVSINVHGIENKQIFPLWLTSDKKEKHVNLLYLQDYICRRTRINSMRYSIAYEGHVDVLPITKEKYIFFTKYVDSTKNKTESNSKKNCVKLHFIDSFKFLSTSLDKLVVTNTSGTSFRNT</sequence>
<dbReference type="PANTHER" id="PTHR31511:SF12">
    <property type="entry name" value="RHO TERMINATION FACTOR N-TERMINAL DOMAIN-CONTAINING PROTEIN"/>
    <property type="match status" value="1"/>
</dbReference>
<evidence type="ECO:0000313" key="1">
    <source>
        <dbReference type="EMBL" id="KYN45299.1"/>
    </source>
</evidence>
<dbReference type="PANTHER" id="PTHR31511">
    <property type="entry name" value="PROTEIN CBG23764"/>
    <property type="match status" value="1"/>
</dbReference>
<proteinExistence type="predicted"/>
<reference evidence="1 2" key="1">
    <citation type="submission" date="2016-03" db="EMBL/GenBank/DDBJ databases">
        <title>Trachymyrmex septentrionalis WGS genome.</title>
        <authorList>
            <person name="Nygaard S."/>
            <person name="Hu H."/>
            <person name="Boomsma J."/>
            <person name="Zhang G."/>
        </authorList>
    </citation>
    <scope>NUCLEOTIDE SEQUENCE [LARGE SCALE GENOMIC DNA]</scope>
    <source>
        <strain evidence="1">Tsep2-gDNA-1</strain>
        <tissue evidence="1">Whole body</tissue>
    </source>
</reference>
<evidence type="ECO:0000313" key="2">
    <source>
        <dbReference type="Proteomes" id="UP000078541"/>
    </source>
</evidence>
<name>A0A151K1A0_9HYME</name>
<protein>
    <submittedName>
        <fullName evidence="1">Uncharacterized protein</fullName>
    </submittedName>
</protein>
<dbReference type="EMBL" id="KQ981174">
    <property type="protein sequence ID" value="KYN45299.1"/>
    <property type="molecule type" value="Genomic_DNA"/>
</dbReference>
<gene>
    <name evidence="1" type="ORF">ALC56_00244</name>
</gene>
<organism evidence="1 2">
    <name type="scientific">Trachymyrmex septentrionalis</name>
    <dbReference type="NCBI Taxonomy" id="34720"/>
    <lineage>
        <taxon>Eukaryota</taxon>
        <taxon>Metazoa</taxon>
        <taxon>Ecdysozoa</taxon>
        <taxon>Arthropoda</taxon>
        <taxon>Hexapoda</taxon>
        <taxon>Insecta</taxon>
        <taxon>Pterygota</taxon>
        <taxon>Neoptera</taxon>
        <taxon>Endopterygota</taxon>
        <taxon>Hymenoptera</taxon>
        <taxon>Apocrita</taxon>
        <taxon>Aculeata</taxon>
        <taxon>Formicoidea</taxon>
        <taxon>Formicidae</taxon>
        <taxon>Myrmicinae</taxon>
        <taxon>Trachymyrmex</taxon>
    </lineage>
</organism>
<keyword evidence="2" id="KW-1185">Reference proteome</keyword>